<organism evidence="1 2">
    <name type="scientific">Pyronema omphalodes (strain CBS 100304)</name>
    <name type="common">Pyronema confluens</name>
    <dbReference type="NCBI Taxonomy" id="1076935"/>
    <lineage>
        <taxon>Eukaryota</taxon>
        <taxon>Fungi</taxon>
        <taxon>Dikarya</taxon>
        <taxon>Ascomycota</taxon>
        <taxon>Pezizomycotina</taxon>
        <taxon>Pezizomycetes</taxon>
        <taxon>Pezizales</taxon>
        <taxon>Pyronemataceae</taxon>
        <taxon>Pyronema</taxon>
    </lineage>
</organism>
<evidence type="ECO:0000313" key="2">
    <source>
        <dbReference type="Proteomes" id="UP000018144"/>
    </source>
</evidence>
<keyword evidence="2" id="KW-1185">Reference proteome</keyword>
<dbReference type="AlphaFoldDB" id="U4KV87"/>
<proteinExistence type="predicted"/>
<name>U4KV87_PYROM</name>
<protein>
    <submittedName>
        <fullName evidence="1">Uncharacterized protein</fullName>
    </submittedName>
</protein>
<sequence length="84" mass="9374">MLQPRVMPAQIQGSPWTFVGGAYRMGQAARLLSRLRLLSTDPLQSRLLLRGVTTGPSTWDRSNTSCITVRGTGLERQKKQRCDT</sequence>
<dbReference type="Proteomes" id="UP000018144">
    <property type="component" value="Unassembled WGS sequence"/>
</dbReference>
<reference evidence="1 2" key="1">
    <citation type="journal article" date="2013" name="PLoS Genet.">
        <title>The genome and development-dependent transcriptomes of Pyronema confluens: a window into fungal evolution.</title>
        <authorList>
            <person name="Traeger S."/>
            <person name="Altegoer F."/>
            <person name="Freitag M."/>
            <person name="Gabaldon T."/>
            <person name="Kempken F."/>
            <person name="Kumar A."/>
            <person name="Marcet-Houben M."/>
            <person name="Poggeler S."/>
            <person name="Stajich J.E."/>
            <person name="Nowrousian M."/>
        </authorList>
    </citation>
    <scope>NUCLEOTIDE SEQUENCE [LARGE SCALE GENOMIC DNA]</scope>
    <source>
        <strain evidence="2">CBS 100304</strain>
        <tissue evidence="1">Vegetative mycelium</tissue>
    </source>
</reference>
<dbReference type="EMBL" id="HF935218">
    <property type="protein sequence ID" value="CCX04801.1"/>
    <property type="molecule type" value="Genomic_DNA"/>
</dbReference>
<evidence type="ECO:0000313" key="1">
    <source>
        <dbReference type="EMBL" id="CCX04801.1"/>
    </source>
</evidence>
<accession>U4KV87</accession>
<gene>
    <name evidence="1" type="ORF">PCON_03783</name>
</gene>